<evidence type="ECO:0000313" key="3">
    <source>
        <dbReference type="Proteomes" id="UP000053201"/>
    </source>
</evidence>
<dbReference type="Proteomes" id="UP000053201">
    <property type="component" value="Unassembled WGS sequence"/>
</dbReference>
<sequence>MGLDHPYVVQLLEQMSEVDVAVSGSHQRKTKMKSIREDPALIATKMVSSNVGGAGQKCNLLPDERSLSSLSFAEEKSRILAQPVWLSTTTAVIALGRFMSRADAYPTGYQILKRAEEQIYVLTAIGSREFQARSTTEVICTEKSPLLTLKRLQNVSDFFAGALTETHAAEQWGFVDERVRRWFADMRNVVSDPETLPSITLGENCSGHYHVATIDGPRYKRDTVTAEFTSVSELAGLDIFAPTFIRTLEMPLENFTDLSVSDRCEDGQYDIDVESEFGKADVEQPDNIRHSLTPCPELDVKPIEPDGHQVLERAQSVMSVVTDTLREAGSRLALLHEQQKGLASLLPPVIRQRLVKRDWDAKALRVKRSYDQREKLMVKELKRLQSQISDAENMMAIARKKRRALIE</sequence>
<evidence type="ECO:0000313" key="2">
    <source>
        <dbReference type="EMBL" id="KNC96091.1"/>
    </source>
</evidence>
<feature type="coiled-coil region" evidence="1">
    <location>
        <begin position="374"/>
        <end position="401"/>
    </location>
</feature>
<dbReference type="InParanoid" id="A0A0L0H5C2"/>
<keyword evidence="1" id="KW-0175">Coiled coil</keyword>
<protein>
    <submittedName>
        <fullName evidence="2">Uncharacterized protein</fullName>
    </submittedName>
</protein>
<evidence type="ECO:0000256" key="1">
    <source>
        <dbReference type="SAM" id="Coils"/>
    </source>
</evidence>
<dbReference type="RefSeq" id="XP_016604131.1">
    <property type="nucleotide sequence ID" value="XM_016756632.1"/>
</dbReference>
<gene>
    <name evidence="2" type="ORF">SPPG_08477</name>
</gene>
<dbReference type="EMBL" id="KQ257471">
    <property type="protein sequence ID" value="KNC96091.1"/>
    <property type="molecule type" value="Genomic_DNA"/>
</dbReference>
<dbReference type="VEuPathDB" id="FungiDB:SPPG_08477"/>
<reference evidence="2 3" key="1">
    <citation type="submission" date="2009-08" db="EMBL/GenBank/DDBJ databases">
        <title>The Genome Sequence of Spizellomyces punctatus strain DAOM BR117.</title>
        <authorList>
            <consortium name="The Broad Institute Genome Sequencing Platform"/>
            <person name="Russ C."/>
            <person name="Cuomo C."/>
            <person name="Shea T."/>
            <person name="Young S.K."/>
            <person name="Zeng Q."/>
            <person name="Koehrsen M."/>
            <person name="Haas B."/>
            <person name="Borodovsky M."/>
            <person name="Guigo R."/>
            <person name="Alvarado L."/>
            <person name="Berlin A."/>
            <person name="Bochicchio J."/>
            <person name="Borenstein D."/>
            <person name="Chapman S."/>
            <person name="Chen Z."/>
            <person name="Engels R."/>
            <person name="Freedman E."/>
            <person name="Gellesch M."/>
            <person name="Goldberg J."/>
            <person name="Griggs A."/>
            <person name="Gujja S."/>
            <person name="Heiman D."/>
            <person name="Hepburn T."/>
            <person name="Howarth C."/>
            <person name="Jen D."/>
            <person name="Larson L."/>
            <person name="Lewis B."/>
            <person name="Mehta T."/>
            <person name="Park D."/>
            <person name="Pearson M."/>
            <person name="Roberts A."/>
            <person name="Saif S."/>
            <person name="Shenoy N."/>
            <person name="Sisk P."/>
            <person name="Stolte C."/>
            <person name="Sykes S."/>
            <person name="Thomson T."/>
            <person name="Walk T."/>
            <person name="White J."/>
            <person name="Yandava C."/>
            <person name="Burger G."/>
            <person name="Gray M.W."/>
            <person name="Holland P.W.H."/>
            <person name="King N."/>
            <person name="Lang F.B.F."/>
            <person name="Roger A.J."/>
            <person name="Ruiz-Trillo I."/>
            <person name="Lander E."/>
            <person name="Nusbaum C."/>
        </authorList>
    </citation>
    <scope>NUCLEOTIDE SEQUENCE [LARGE SCALE GENOMIC DNA]</scope>
    <source>
        <strain evidence="2 3">DAOM BR117</strain>
    </source>
</reference>
<proteinExistence type="predicted"/>
<name>A0A0L0H5C2_SPIPD</name>
<organism evidence="2 3">
    <name type="scientific">Spizellomyces punctatus (strain DAOM BR117)</name>
    <dbReference type="NCBI Taxonomy" id="645134"/>
    <lineage>
        <taxon>Eukaryota</taxon>
        <taxon>Fungi</taxon>
        <taxon>Fungi incertae sedis</taxon>
        <taxon>Chytridiomycota</taxon>
        <taxon>Chytridiomycota incertae sedis</taxon>
        <taxon>Chytridiomycetes</taxon>
        <taxon>Spizellomycetales</taxon>
        <taxon>Spizellomycetaceae</taxon>
        <taxon>Spizellomyces</taxon>
    </lineage>
</organism>
<dbReference type="GeneID" id="27691640"/>
<dbReference type="OrthoDB" id="2123713at2759"/>
<accession>A0A0L0H5C2</accession>
<keyword evidence="3" id="KW-1185">Reference proteome</keyword>
<dbReference type="AlphaFoldDB" id="A0A0L0H5C2"/>